<dbReference type="Proteomes" id="UP001054837">
    <property type="component" value="Unassembled WGS sequence"/>
</dbReference>
<dbReference type="AlphaFoldDB" id="A0AAV4WY37"/>
<evidence type="ECO:0000313" key="2">
    <source>
        <dbReference type="Proteomes" id="UP001054837"/>
    </source>
</evidence>
<reference evidence="1 2" key="1">
    <citation type="submission" date="2021-06" db="EMBL/GenBank/DDBJ databases">
        <title>Caerostris darwini draft genome.</title>
        <authorList>
            <person name="Kono N."/>
            <person name="Arakawa K."/>
        </authorList>
    </citation>
    <scope>NUCLEOTIDE SEQUENCE [LARGE SCALE GENOMIC DNA]</scope>
</reference>
<evidence type="ECO:0000313" key="1">
    <source>
        <dbReference type="EMBL" id="GIY86433.1"/>
    </source>
</evidence>
<gene>
    <name evidence="1" type="ORF">CDAR_254831</name>
</gene>
<proteinExistence type="predicted"/>
<accession>A0AAV4WY37</accession>
<comment type="caution">
    <text evidence="1">The sequence shown here is derived from an EMBL/GenBank/DDBJ whole genome shotgun (WGS) entry which is preliminary data.</text>
</comment>
<dbReference type="EMBL" id="BPLQ01015195">
    <property type="protein sequence ID" value="GIY86433.1"/>
    <property type="molecule type" value="Genomic_DNA"/>
</dbReference>
<protein>
    <submittedName>
        <fullName evidence="1">Uncharacterized protein</fullName>
    </submittedName>
</protein>
<organism evidence="1 2">
    <name type="scientific">Caerostris darwini</name>
    <dbReference type="NCBI Taxonomy" id="1538125"/>
    <lineage>
        <taxon>Eukaryota</taxon>
        <taxon>Metazoa</taxon>
        <taxon>Ecdysozoa</taxon>
        <taxon>Arthropoda</taxon>
        <taxon>Chelicerata</taxon>
        <taxon>Arachnida</taxon>
        <taxon>Araneae</taxon>
        <taxon>Araneomorphae</taxon>
        <taxon>Entelegynae</taxon>
        <taxon>Araneoidea</taxon>
        <taxon>Araneidae</taxon>
        <taxon>Caerostris</taxon>
    </lineage>
</organism>
<keyword evidence="2" id="KW-1185">Reference proteome</keyword>
<name>A0AAV4WY37_9ARAC</name>
<sequence>MVHGSSEVAMDLWILDQMAMDLGILDQMAMDPVICIILDITTNVFYVEAFALQLLLWKTCGISGDYRKLTSPGWNFQSLLQCDKQMWATAIEMCIYQ</sequence>